<reference evidence="2 3" key="1">
    <citation type="submission" date="2018-09" db="EMBL/GenBank/DDBJ databases">
        <authorList>
            <person name="Wang F."/>
        </authorList>
    </citation>
    <scope>NUCLEOTIDE SEQUENCE [LARGE SCALE GENOMIC DNA]</scope>
    <source>
        <strain evidence="2 3">PLHSC7-2</strain>
    </source>
</reference>
<keyword evidence="3" id="KW-1185">Reference proteome</keyword>
<organism evidence="2 3">
    <name type="scientific">Motilimonas pumila</name>
    <dbReference type="NCBI Taxonomy" id="2303987"/>
    <lineage>
        <taxon>Bacteria</taxon>
        <taxon>Pseudomonadati</taxon>
        <taxon>Pseudomonadota</taxon>
        <taxon>Gammaproteobacteria</taxon>
        <taxon>Alteromonadales</taxon>
        <taxon>Alteromonadales genera incertae sedis</taxon>
        <taxon>Motilimonas</taxon>
    </lineage>
</organism>
<accession>A0A418YAQ1</accession>
<gene>
    <name evidence="2" type="ORF">D1Z90_17475</name>
</gene>
<name>A0A418YAQ1_9GAMM</name>
<dbReference type="Gene3D" id="1.25.40.10">
    <property type="entry name" value="Tetratricopeptide repeat domain"/>
    <property type="match status" value="1"/>
</dbReference>
<dbReference type="InterPro" id="IPR011990">
    <property type="entry name" value="TPR-like_helical_dom_sf"/>
</dbReference>
<protein>
    <recommendedName>
        <fullName evidence="4">Tetratricopeptide repeat protein</fullName>
    </recommendedName>
</protein>
<evidence type="ECO:0008006" key="4">
    <source>
        <dbReference type="Google" id="ProtNLM"/>
    </source>
</evidence>
<dbReference type="EMBL" id="QZCH01000030">
    <property type="protein sequence ID" value="RJG40057.1"/>
    <property type="molecule type" value="Genomic_DNA"/>
</dbReference>
<dbReference type="AlphaFoldDB" id="A0A418YAQ1"/>
<reference evidence="2 3" key="2">
    <citation type="submission" date="2019-01" db="EMBL/GenBank/DDBJ databases">
        <title>Motilimonas pumilus sp. nov., isolated from the gut of sea cucumber (Apostichopus japonicus).</title>
        <authorList>
            <person name="Wang F.-Q."/>
            <person name="Ren L.-H."/>
            <person name="Lin Y.-W."/>
            <person name="Sun G.-H."/>
            <person name="Du Z.-J."/>
            <person name="Zhao J.-X."/>
            <person name="Liu X.-J."/>
            <person name="Liu L.-J."/>
        </authorList>
    </citation>
    <scope>NUCLEOTIDE SEQUENCE [LARGE SCALE GENOMIC DNA]</scope>
    <source>
        <strain evidence="2 3">PLHSC7-2</strain>
    </source>
</reference>
<dbReference type="Proteomes" id="UP000283255">
    <property type="component" value="Unassembled WGS sequence"/>
</dbReference>
<feature type="region of interest" description="Disordered" evidence="1">
    <location>
        <begin position="126"/>
        <end position="231"/>
    </location>
</feature>
<sequence>MNRQWNVVCTGRTKVHFNRQIVIENICRALNTTRGSANALLQGNKTVLKEGLSREEASIAQHKLDDMGLDVRVERARSGAKSASLKAKPKAIIKKVCPNCGNVQISLNICDYCETPMVVKKEFVTEPVTSKQSQPSAGKQAQAETAASELTAEKSKIAGAATAKVSNKPANKAAPRASKPTMADSAVDKDLEVNESQAKKAKQRKLKLPKMALPKNKHSTSEAPAEQAATTPTFSSQPTYVVESRWHKLVKIKAGLVLVCALAASGWWGYDYLGHYQVAAQTGLAKKQIKAQQSALARQVASQDDLTPLLQGQKYSVLDAHFNDLSQKLSQDIQWERALTQSIDVLANINTAQHELDNWVTQAPSPYAHLVRGVYYAQLGQLSAKSQADGQLTAAQAKARDAHFNLAYQDLTQAKQMAPSLLPVYDWLIVINKGTALLNPRKTYLLEAIAINPAGYQYRENYMTALQPEQGGSLEKMRAFAEETQGFVKHNPRLYLLAGAAAAWQGNQAYLNGQDGKCITHYSEALQFGLDDEWLRKRAYCLAEKSEFEKALADAEQSLQMQDHPLAQKVKRLAQNQMAANVSG</sequence>
<evidence type="ECO:0000256" key="1">
    <source>
        <dbReference type="SAM" id="MobiDB-lite"/>
    </source>
</evidence>
<evidence type="ECO:0000313" key="3">
    <source>
        <dbReference type="Proteomes" id="UP000283255"/>
    </source>
</evidence>
<evidence type="ECO:0000313" key="2">
    <source>
        <dbReference type="EMBL" id="RJG40057.1"/>
    </source>
</evidence>
<feature type="compositionally biased region" description="Low complexity" evidence="1">
    <location>
        <begin position="221"/>
        <end position="231"/>
    </location>
</feature>
<feature type="compositionally biased region" description="Polar residues" evidence="1">
    <location>
        <begin position="127"/>
        <end position="145"/>
    </location>
</feature>
<feature type="compositionally biased region" description="Basic residues" evidence="1">
    <location>
        <begin position="199"/>
        <end position="208"/>
    </location>
</feature>
<comment type="caution">
    <text evidence="2">The sequence shown here is derived from an EMBL/GenBank/DDBJ whole genome shotgun (WGS) entry which is preliminary data.</text>
</comment>
<dbReference type="SUPFAM" id="SSF48452">
    <property type="entry name" value="TPR-like"/>
    <property type="match status" value="1"/>
</dbReference>
<proteinExistence type="predicted"/>